<dbReference type="AlphaFoldDB" id="A0A229SWP1"/>
<organism evidence="1 2">
    <name type="scientific">Amycolatopsis vastitatis</name>
    <dbReference type="NCBI Taxonomy" id="1905142"/>
    <lineage>
        <taxon>Bacteria</taxon>
        <taxon>Bacillati</taxon>
        <taxon>Actinomycetota</taxon>
        <taxon>Actinomycetes</taxon>
        <taxon>Pseudonocardiales</taxon>
        <taxon>Pseudonocardiaceae</taxon>
        <taxon>Amycolatopsis</taxon>
    </lineage>
</organism>
<name>A0A229SWP1_9PSEU</name>
<keyword evidence="2" id="KW-1185">Reference proteome</keyword>
<evidence type="ECO:0000313" key="1">
    <source>
        <dbReference type="EMBL" id="OXM63091.1"/>
    </source>
</evidence>
<accession>A0A229SWP1</accession>
<gene>
    <name evidence="1" type="ORF">CF165_32550</name>
</gene>
<protein>
    <submittedName>
        <fullName evidence="1">Uncharacterized protein</fullName>
    </submittedName>
</protein>
<dbReference type="RefSeq" id="WP_093951399.1">
    <property type="nucleotide sequence ID" value="NZ_NMUL01000038.1"/>
</dbReference>
<comment type="caution">
    <text evidence="1">The sequence shown here is derived from an EMBL/GenBank/DDBJ whole genome shotgun (WGS) entry which is preliminary data.</text>
</comment>
<proteinExistence type="predicted"/>
<evidence type="ECO:0000313" key="2">
    <source>
        <dbReference type="Proteomes" id="UP000215199"/>
    </source>
</evidence>
<reference evidence="2" key="1">
    <citation type="submission" date="2017-07" db="EMBL/GenBank/DDBJ databases">
        <title>Comparative genome mining reveals phylogenetic distribution patterns of secondary metabolites in Amycolatopsis.</title>
        <authorList>
            <person name="Adamek M."/>
            <person name="Alanjary M."/>
            <person name="Sales-Ortells H."/>
            <person name="Goodfellow M."/>
            <person name="Bull A.T."/>
            <person name="Kalinowski J."/>
            <person name="Ziemert N."/>
        </authorList>
    </citation>
    <scope>NUCLEOTIDE SEQUENCE [LARGE SCALE GENOMIC DNA]</scope>
    <source>
        <strain evidence="2">H5</strain>
    </source>
</reference>
<sequence>MDKPDLTEATTYVVAGQSGAVDRWHVLPDMTVIYERRPGEFEEARVLTASTLRDRPSWVEVSAGQADDGRLGRL</sequence>
<dbReference type="OrthoDB" id="3630341at2"/>
<dbReference type="EMBL" id="NMUL01000038">
    <property type="protein sequence ID" value="OXM63091.1"/>
    <property type="molecule type" value="Genomic_DNA"/>
</dbReference>
<dbReference type="Proteomes" id="UP000215199">
    <property type="component" value="Unassembled WGS sequence"/>
</dbReference>